<evidence type="ECO:0000256" key="3">
    <source>
        <dbReference type="ARBA" id="ARBA00016463"/>
    </source>
</evidence>
<keyword evidence="4 8" id="KW-0812">Transmembrane</keyword>
<keyword evidence="7 8" id="KW-0472">Membrane</keyword>
<comment type="caution">
    <text evidence="10">The sequence shown here is derived from an EMBL/GenBank/DDBJ whole genome shotgun (WGS) entry which is preliminary data.</text>
</comment>
<proteinExistence type="inferred from homology"/>
<evidence type="ECO:0000313" key="11">
    <source>
        <dbReference type="Proteomes" id="UP000578819"/>
    </source>
</evidence>
<evidence type="ECO:0000256" key="5">
    <source>
        <dbReference type="ARBA" id="ARBA00022748"/>
    </source>
</evidence>
<feature type="transmembrane region" description="Helical" evidence="8">
    <location>
        <begin position="59"/>
        <end position="77"/>
    </location>
</feature>
<name>A0A7W7SZL1_9ACTN</name>
<comment type="similarity">
    <text evidence="2">Belongs to the CcmC/CycZ/HelC family.</text>
</comment>
<dbReference type="PRINTS" id="PR01386">
    <property type="entry name" value="CCMCBIOGNSIS"/>
</dbReference>
<evidence type="ECO:0000256" key="6">
    <source>
        <dbReference type="ARBA" id="ARBA00022989"/>
    </source>
</evidence>
<evidence type="ECO:0000256" key="8">
    <source>
        <dbReference type="SAM" id="Phobius"/>
    </source>
</evidence>
<dbReference type="Pfam" id="PF01578">
    <property type="entry name" value="Cytochrom_C_asm"/>
    <property type="match status" value="1"/>
</dbReference>
<dbReference type="PANTHER" id="PTHR30071">
    <property type="entry name" value="HEME EXPORTER PROTEIN C"/>
    <property type="match status" value="1"/>
</dbReference>
<evidence type="ECO:0000256" key="7">
    <source>
        <dbReference type="ARBA" id="ARBA00023136"/>
    </source>
</evidence>
<evidence type="ECO:0000256" key="2">
    <source>
        <dbReference type="ARBA" id="ARBA00005840"/>
    </source>
</evidence>
<sequence length="250" mass="26998">MFRIPLTSGPRAAADRRTLGWATAGLTGAALVTSLLIAPPDHIQGDAQRLMYLHVPAAWTAYLAFAAVLVTSLAYLIRRDLRWDRCARAAAEIGVGLTALTIALGAVWGQLVWGTWWAWDPRLVSTVLLLLVYAACLTIRHHPGGGGEPAAHRAAHRAARLGIAGFALVPLVHWSVVWWRSLHQSATVLTPGKPPIDLLMGIALLLSMLACTVGAGGVFLRRVATLEDRVRDRTDRLATRTPASAGRKHR</sequence>
<dbReference type="Proteomes" id="UP000578819">
    <property type="component" value="Unassembled WGS sequence"/>
</dbReference>
<evidence type="ECO:0000256" key="4">
    <source>
        <dbReference type="ARBA" id="ARBA00022692"/>
    </source>
</evidence>
<evidence type="ECO:0000259" key="9">
    <source>
        <dbReference type="Pfam" id="PF01578"/>
    </source>
</evidence>
<feature type="transmembrane region" description="Helical" evidence="8">
    <location>
        <begin position="199"/>
        <end position="220"/>
    </location>
</feature>
<keyword evidence="5" id="KW-0201">Cytochrome c-type biogenesis</keyword>
<feature type="transmembrane region" description="Helical" evidence="8">
    <location>
        <begin position="123"/>
        <end position="140"/>
    </location>
</feature>
<feature type="transmembrane region" description="Helical" evidence="8">
    <location>
        <begin position="161"/>
        <end position="179"/>
    </location>
</feature>
<comment type="subcellular location">
    <subcellularLocation>
        <location evidence="1">Membrane</location>
        <topology evidence="1">Multi-pass membrane protein</topology>
    </subcellularLocation>
</comment>
<keyword evidence="11" id="KW-1185">Reference proteome</keyword>
<dbReference type="InterPro" id="IPR002541">
    <property type="entry name" value="Cyt_c_assembly"/>
</dbReference>
<feature type="domain" description="Cytochrome c assembly protein" evidence="9">
    <location>
        <begin position="30"/>
        <end position="183"/>
    </location>
</feature>
<gene>
    <name evidence="10" type="ORF">FHR38_006268</name>
</gene>
<dbReference type="InterPro" id="IPR003557">
    <property type="entry name" value="Cyt_c_biogenesis_CcmC"/>
</dbReference>
<reference evidence="10 11" key="1">
    <citation type="submission" date="2020-08" db="EMBL/GenBank/DDBJ databases">
        <title>Sequencing the genomes of 1000 actinobacteria strains.</title>
        <authorList>
            <person name="Klenk H.-P."/>
        </authorList>
    </citation>
    <scope>NUCLEOTIDE SEQUENCE [LARGE SCALE GENOMIC DNA]</scope>
    <source>
        <strain evidence="10 11">DSM 45886</strain>
    </source>
</reference>
<dbReference type="GO" id="GO:0005886">
    <property type="term" value="C:plasma membrane"/>
    <property type="evidence" value="ECO:0007669"/>
    <property type="project" value="TreeGrafter"/>
</dbReference>
<organism evidence="10 11">
    <name type="scientific">Micromonospora polyrhachis</name>
    <dbReference type="NCBI Taxonomy" id="1282883"/>
    <lineage>
        <taxon>Bacteria</taxon>
        <taxon>Bacillati</taxon>
        <taxon>Actinomycetota</taxon>
        <taxon>Actinomycetes</taxon>
        <taxon>Micromonosporales</taxon>
        <taxon>Micromonosporaceae</taxon>
        <taxon>Micromonospora</taxon>
    </lineage>
</organism>
<evidence type="ECO:0000313" key="10">
    <source>
        <dbReference type="EMBL" id="MBB4962535.1"/>
    </source>
</evidence>
<dbReference type="GO" id="GO:0017004">
    <property type="term" value="P:cytochrome complex assembly"/>
    <property type="evidence" value="ECO:0007669"/>
    <property type="project" value="UniProtKB-KW"/>
</dbReference>
<dbReference type="PANTHER" id="PTHR30071:SF1">
    <property type="entry name" value="CYTOCHROME B_B6 PROTEIN-RELATED"/>
    <property type="match status" value="1"/>
</dbReference>
<dbReference type="AlphaFoldDB" id="A0A7W7SZL1"/>
<feature type="transmembrane region" description="Helical" evidence="8">
    <location>
        <begin position="21"/>
        <end position="39"/>
    </location>
</feature>
<dbReference type="GO" id="GO:0020037">
    <property type="term" value="F:heme binding"/>
    <property type="evidence" value="ECO:0007669"/>
    <property type="project" value="InterPro"/>
</dbReference>
<keyword evidence="6 8" id="KW-1133">Transmembrane helix</keyword>
<dbReference type="InterPro" id="IPR045062">
    <property type="entry name" value="Cyt_c_biogenesis_CcsA/CcmC"/>
</dbReference>
<dbReference type="GO" id="GO:0015232">
    <property type="term" value="F:heme transmembrane transporter activity"/>
    <property type="evidence" value="ECO:0007669"/>
    <property type="project" value="InterPro"/>
</dbReference>
<accession>A0A7W7SZL1</accession>
<protein>
    <recommendedName>
        <fullName evidence="3">Heme exporter protein C</fullName>
    </recommendedName>
</protein>
<evidence type="ECO:0000256" key="1">
    <source>
        <dbReference type="ARBA" id="ARBA00004141"/>
    </source>
</evidence>
<feature type="transmembrane region" description="Helical" evidence="8">
    <location>
        <begin position="89"/>
        <end position="111"/>
    </location>
</feature>
<dbReference type="EMBL" id="JACHJW010000001">
    <property type="protein sequence ID" value="MBB4962535.1"/>
    <property type="molecule type" value="Genomic_DNA"/>
</dbReference>